<name>A0A6J5VAW1_PRUAR</name>
<organism evidence="1 2">
    <name type="scientific">Prunus armeniaca</name>
    <name type="common">Apricot</name>
    <name type="synonym">Armeniaca vulgaris</name>
    <dbReference type="NCBI Taxonomy" id="36596"/>
    <lineage>
        <taxon>Eukaryota</taxon>
        <taxon>Viridiplantae</taxon>
        <taxon>Streptophyta</taxon>
        <taxon>Embryophyta</taxon>
        <taxon>Tracheophyta</taxon>
        <taxon>Spermatophyta</taxon>
        <taxon>Magnoliopsida</taxon>
        <taxon>eudicotyledons</taxon>
        <taxon>Gunneridae</taxon>
        <taxon>Pentapetalae</taxon>
        <taxon>rosids</taxon>
        <taxon>fabids</taxon>
        <taxon>Rosales</taxon>
        <taxon>Rosaceae</taxon>
        <taxon>Amygdaloideae</taxon>
        <taxon>Amygdaleae</taxon>
        <taxon>Prunus</taxon>
    </lineage>
</organism>
<sequence>MKSKGNGAVLINQIDTQQGDVGSLSRDNVMTVADCFHKILGTLKNNEDAMVQGGARADAENELKSEPKKVESVDMANKVQQYALMQIDNVSGSETRGEELVKACGGRWKHKARLVKPIGENTGSGLDNNVGKEGGKRKCEEETNMWWDQWDWPTTNNENFKLECPGFRDPWDVPFSQAYFEGEKTRAGVPYGNADDESSNGEKKISMWYDRGNLCGKSGIRGRLIVDVDN</sequence>
<dbReference type="AlphaFoldDB" id="A0A6J5VAW1"/>
<evidence type="ECO:0000313" key="1">
    <source>
        <dbReference type="EMBL" id="CAB4286160.1"/>
    </source>
</evidence>
<protein>
    <submittedName>
        <fullName evidence="1">Uncharacterized protein</fullName>
    </submittedName>
</protein>
<proteinExistence type="predicted"/>
<accession>A0A6J5VAW1</accession>
<dbReference type="Proteomes" id="UP000507222">
    <property type="component" value="Unassembled WGS sequence"/>
</dbReference>
<gene>
    <name evidence="1" type="ORF">CURHAP_LOCUS42938</name>
</gene>
<dbReference type="EMBL" id="CAEKDK010000007">
    <property type="protein sequence ID" value="CAB4286160.1"/>
    <property type="molecule type" value="Genomic_DNA"/>
</dbReference>
<reference evidence="1 2" key="1">
    <citation type="submission" date="2020-05" db="EMBL/GenBank/DDBJ databases">
        <authorList>
            <person name="Campoy J."/>
            <person name="Schneeberger K."/>
            <person name="Spophaly S."/>
        </authorList>
    </citation>
    <scope>NUCLEOTIDE SEQUENCE [LARGE SCALE GENOMIC DNA]</scope>
    <source>
        <strain evidence="1">PruArmRojPasFocal</strain>
    </source>
</reference>
<evidence type="ECO:0000313" key="2">
    <source>
        <dbReference type="Proteomes" id="UP000507222"/>
    </source>
</evidence>